<evidence type="ECO:0000256" key="4">
    <source>
        <dbReference type="ARBA" id="ARBA00023030"/>
    </source>
</evidence>
<evidence type="ECO:0000259" key="8">
    <source>
        <dbReference type="PROSITE" id="PS51362"/>
    </source>
</evidence>
<evidence type="ECO:0000256" key="3">
    <source>
        <dbReference type="ARBA" id="ARBA00022525"/>
    </source>
</evidence>
<keyword evidence="10" id="KW-1185">Reference proteome</keyword>
<evidence type="ECO:0000256" key="5">
    <source>
        <dbReference type="ARBA" id="ARBA00023157"/>
    </source>
</evidence>
<organism evidence="9 10">
    <name type="scientific">Bugula neritina</name>
    <name type="common">Brown bryozoan</name>
    <name type="synonym">Sertularia neritina</name>
    <dbReference type="NCBI Taxonomy" id="10212"/>
    <lineage>
        <taxon>Eukaryota</taxon>
        <taxon>Metazoa</taxon>
        <taxon>Spiralia</taxon>
        <taxon>Lophotrochozoa</taxon>
        <taxon>Bryozoa</taxon>
        <taxon>Gymnolaemata</taxon>
        <taxon>Cheilostomatida</taxon>
        <taxon>Flustrina</taxon>
        <taxon>Buguloidea</taxon>
        <taxon>Bugulidae</taxon>
        <taxon>Bugula</taxon>
    </lineage>
</organism>
<evidence type="ECO:0000256" key="6">
    <source>
        <dbReference type="RuleBase" id="RU000354"/>
    </source>
</evidence>
<dbReference type="PROSITE" id="PS51362">
    <property type="entry name" value="TGF_BETA_2"/>
    <property type="match status" value="1"/>
</dbReference>
<dbReference type="InterPro" id="IPR017948">
    <property type="entry name" value="TGFb_CS"/>
</dbReference>
<keyword evidence="3" id="KW-0964">Secreted</keyword>
<proteinExistence type="inferred from homology"/>
<sequence>MYRLVCKLMLFLCAMAAAEKEHFMAEGDTKVVLAKKARGEGYDEVIQFMVEADELANMEMKFHYHIYPSNISMHSDEHENMLLQLLLLKREKDGSISAKSLDRFNIPKQLMGWHNRIISNDILNPLSSKNLTLNFFLQCLNCDYQIFPQTITKHNIPFLTFDKRDRVKRSTSCTGCCVQDLVINFDTIGYDWVAFPRSYRANYCSGSCANLSPAQRSMMPTNSLAIHDMMQSMGRSGQSTCCISDAKEETPVKILYYPFNSQDLTAKIAKAIRACKCV</sequence>
<feature type="signal peptide" evidence="7">
    <location>
        <begin position="1"/>
        <end position="18"/>
    </location>
</feature>
<dbReference type="Gene3D" id="2.10.90.10">
    <property type="entry name" value="Cystine-knot cytokines"/>
    <property type="match status" value="1"/>
</dbReference>
<dbReference type="PROSITE" id="PS00250">
    <property type="entry name" value="TGF_BETA_1"/>
    <property type="match status" value="1"/>
</dbReference>
<feature type="domain" description="TGF-beta family profile" evidence="8">
    <location>
        <begin position="166"/>
        <end position="278"/>
    </location>
</feature>
<dbReference type="SMART" id="SM00204">
    <property type="entry name" value="TGFB"/>
    <property type="match status" value="1"/>
</dbReference>
<evidence type="ECO:0000313" key="9">
    <source>
        <dbReference type="EMBL" id="KAF6033892.1"/>
    </source>
</evidence>
<comment type="similarity">
    <text evidence="2 6">Belongs to the TGF-beta family.</text>
</comment>
<keyword evidence="5" id="KW-1015">Disulfide bond</keyword>
<evidence type="ECO:0000313" key="10">
    <source>
        <dbReference type="Proteomes" id="UP000593567"/>
    </source>
</evidence>
<dbReference type="Proteomes" id="UP000593567">
    <property type="component" value="Unassembled WGS sequence"/>
</dbReference>
<dbReference type="SUPFAM" id="SSF57501">
    <property type="entry name" value="Cystine-knot cytokines"/>
    <property type="match status" value="1"/>
</dbReference>
<evidence type="ECO:0000256" key="2">
    <source>
        <dbReference type="ARBA" id="ARBA00006656"/>
    </source>
</evidence>
<feature type="chain" id="PRO_5029476089" evidence="7">
    <location>
        <begin position="19"/>
        <end position="278"/>
    </location>
</feature>
<name>A0A7J7K5I8_BUGNE</name>
<dbReference type="OrthoDB" id="5948587at2759"/>
<keyword evidence="4 6" id="KW-0339">Growth factor</keyword>
<comment type="subcellular location">
    <subcellularLocation>
        <location evidence="1">Secreted</location>
    </subcellularLocation>
</comment>
<accession>A0A7J7K5I8</accession>
<protein>
    <submittedName>
        <fullName evidence="9">TGFB2</fullName>
    </submittedName>
</protein>
<comment type="caution">
    <text evidence="9">The sequence shown here is derived from an EMBL/GenBank/DDBJ whole genome shotgun (WGS) entry which is preliminary data.</text>
</comment>
<dbReference type="EMBL" id="VXIV02001209">
    <property type="protein sequence ID" value="KAF6033892.1"/>
    <property type="molecule type" value="Genomic_DNA"/>
</dbReference>
<gene>
    <name evidence="9" type="ORF">EB796_007796</name>
</gene>
<dbReference type="GO" id="GO:0005615">
    <property type="term" value="C:extracellular space"/>
    <property type="evidence" value="ECO:0007669"/>
    <property type="project" value="TreeGrafter"/>
</dbReference>
<dbReference type="GO" id="GO:0005125">
    <property type="term" value="F:cytokine activity"/>
    <property type="evidence" value="ECO:0007669"/>
    <property type="project" value="TreeGrafter"/>
</dbReference>
<dbReference type="PANTHER" id="PTHR11848">
    <property type="entry name" value="TGF-BETA FAMILY"/>
    <property type="match status" value="1"/>
</dbReference>
<dbReference type="InterPro" id="IPR001839">
    <property type="entry name" value="TGF-b_C"/>
</dbReference>
<reference evidence="9" key="1">
    <citation type="submission" date="2020-06" db="EMBL/GenBank/DDBJ databases">
        <title>Draft genome of Bugula neritina, a colonial animal packing powerful symbionts and potential medicines.</title>
        <authorList>
            <person name="Rayko M."/>
        </authorList>
    </citation>
    <scope>NUCLEOTIDE SEQUENCE [LARGE SCALE GENOMIC DNA]</scope>
    <source>
        <strain evidence="9">Kwan_BN1</strain>
    </source>
</reference>
<dbReference type="AlphaFoldDB" id="A0A7J7K5I8"/>
<dbReference type="InterPro" id="IPR015615">
    <property type="entry name" value="TGF-beta-rel"/>
</dbReference>
<evidence type="ECO:0000256" key="1">
    <source>
        <dbReference type="ARBA" id="ARBA00004613"/>
    </source>
</evidence>
<dbReference type="Pfam" id="PF00019">
    <property type="entry name" value="TGF_beta"/>
    <property type="match status" value="1"/>
</dbReference>
<keyword evidence="7" id="KW-0732">Signal</keyword>
<dbReference type="InterPro" id="IPR029034">
    <property type="entry name" value="Cystine-knot_cytokine"/>
</dbReference>
<evidence type="ECO:0000256" key="7">
    <source>
        <dbReference type="SAM" id="SignalP"/>
    </source>
</evidence>
<dbReference type="GO" id="GO:0008083">
    <property type="term" value="F:growth factor activity"/>
    <property type="evidence" value="ECO:0007669"/>
    <property type="project" value="UniProtKB-KW"/>
</dbReference>